<dbReference type="Proteomes" id="UP000247647">
    <property type="component" value="Unassembled WGS sequence"/>
</dbReference>
<protein>
    <submittedName>
        <fullName evidence="1">Uncharacterized protein</fullName>
    </submittedName>
</protein>
<sequence length="95" mass="10310">MVRNSSARRVASVCRAFGALTSTQSAERVQLLQERKTGRRCAAVTSSIIHGQPPPAFRVDTHGGGLSRWGLPVHPCRQLTELAVGVRILKSVYEA</sequence>
<proteinExistence type="predicted"/>
<dbReference type="AlphaFoldDB" id="A0A318YL07"/>
<organism evidence="1 2">
    <name type="scientific">Aspergillus neoniger (strain CBS 115656)</name>
    <dbReference type="NCBI Taxonomy" id="1448310"/>
    <lineage>
        <taxon>Eukaryota</taxon>
        <taxon>Fungi</taxon>
        <taxon>Dikarya</taxon>
        <taxon>Ascomycota</taxon>
        <taxon>Pezizomycotina</taxon>
        <taxon>Eurotiomycetes</taxon>
        <taxon>Eurotiomycetidae</taxon>
        <taxon>Eurotiales</taxon>
        <taxon>Aspergillaceae</taxon>
        <taxon>Aspergillus</taxon>
        <taxon>Aspergillus subgen. Circumdati</taxon>
    </lineage>
</organism>
<name>A0A318YL07_ASPNB</name>
<dbReference type="EMBL" id="KZ821457">
    <property type="protein sequence ID" value="PYH35221.1"/>
    <property type="molecule type" value="Genomic_DNA"/>
</dbReference>
<keyword evidence="2" id="KW-1185">Reference proteome</keyword>
<dbReference type="GeneID" id="37127269"/>
<reference evidence="1" key="1">
    <citation type="submission" date="2016-12" db="EMBL/GenBank/DDBJ databases">
        <title>The genomes of Aspergillus section Nigri reveals drivers in fungal speciation.</title>
        <authorList>
            <consortium name="DOE Joint Genome Institute"/>
            <person name="Vesth T.C."/>
            <person name="Nybo J."/>
            <person name="Theobald S."/>
            <person name="Brandl J."/>
            <person name="Frisvad J.C."/>
            <person name="Nielsen K.F."/>
            <person name="Lyhne E.K."/>
            <person name="Kogle M.E."/>
            <person name="Kuo A."/>
            <person name="Riley R."/>
            <person name="Clum A."/>
            <person name="Nolan M."/>
            <person name="Lipzen A."/>
            <person name="Salamov A."/>
            <person name="Henrissat B."/>
            <person name="Wiebenga A."/>
            <person name="De Vries R.P."/>
            <person name="Grigoriev I.V."/>
            <person name="Mortensen U.H."/>
            <person name="Andersen M.R."/>
            <person name="Baker S.E."/>
        </authorList>
    </citation>
    <scope>NUCLEOTIDE SEQUENCE [LARGE SCALE GENOMIC DNA]</scope>
    <source>
        <strain evidence="1">CBS 115656</strain>
    </source>
</reference>
<evidence type="ECO:0000313" key="1">
    <source>
        <dbReference type="EMBL" id="PYH35221.1"/>
    </source>
</evidence>
<dbReference type="RefSeq" id="XP_025480699.1">
    <property type="nucleotide sequence ID" value="XM_025624813.1"/>
</dbReference>
<gene>
    <name evidence="1" type="ORF">BO87DRAFT_38734</name>
</gene>
<accession>A0A318YL07</accession>
<evidence type="ECO:0000313" key="2">
    <source>
        <dbReference type="Proteomes" id="UP000247647"/>
    </source>
</evidence>